<evidence type="ECO:0000259" key="2">
    <source>
        <dbReference type="Pfam" id="PF22725"/>
    </source>
</evidence>
<feature type="domain" description="GFO/IDH/MocA-like oxidoreductase" evidence="2">
    <location>
        <begin position="134"/>
        <end position="259"/>
    </location>
</feature>
<name>A0ABU5PF00_9BACL</name>
<dbReference type="Pfam" id="PF01408">
    <property type="entry name" value="GFO_IDH_MocA"/>
    <property type="match status" value="1"/>
</dbReference>
<dbReference type="RefSeq" id="WP_323075875.1">
    <property type="nucleotide sequence ID" value="NZ_CBCSKM010000032.1"/>
</dbReference>
<dbReference type="InterPro" id="IPR052515">
    <property type="entry name" value="Gfo/Idh/MocA_Oxidoreductase"/>
</dbReference>
<dbReference type="Gene3D" id="3.30.360.10">
    <property type="entry name" value="Dihydrodipicolinate Reductase, domain 2"/>
    <property type="match status" value="1"/>
</dbReference>
<dbReference type="InterPro" id="IPR055170">
    <property type="entry name" value="GFO_IDH_MocA-like_dom"/>
</dbReference>
<comment type="caution">
    <text evidence="3">The sequence shown here is derived from an EMBL/GenBank/DDBJ whole genome shotgun (WGS) entry which is preliminary data.</text>
</comment>
<evidence type="ECO:0000313" key="4">
    <source>
        <dbReference type="Proteomes" id="UP001292216"/>
    </source>
</evidence>
<feature type="domain" description="Gfo/Idh/MocA-like oxidoreductase N-terminal" evidence="1">
    <location>
        <begin position="8"/>
        <end position="123"/>
    </location>
</feature>
<gene>
    <name evidence="3" type="ORF">U9M73_00500</name>
</gene>
<accession>A0ABU5PF00</accession>
<dbReference type="PANTHER" id="PTHR43249:SF1">
    <property type="entry name" value="D-GLUCOSIDE 3-DEHYDROGENASE"/>
    <property type="match status" value="1"/>
</dbReference>
<dbReference type="PANTHER" id="PTHR43249">
    <property type="entry name" value="UDP-N-ACETYL-2-AMINO-2-DEOXY-D-GLUCURONATE OXIDASE"/>
    <property type="match status" value="1"/>
</dbReference>
<keyword evidence="4" id="KW-1185">Reference proteome</keyword>
<evidence type="ECO:0000259" key="1">
    <source>
        <dbReference type="Pfam" id="PF01408"/>
    </source>
</evidence>
<evidence type="ECO:0000313" key="3">
    <source>
        <dbReference type="EMBL" id="MEA3568479.1"/>
    </source>
</evidence>
<organism evidence="3 4">
    <name type="scientific">Paenibacillus phoenicis</name>
    <dbReference type="NCBI Taxonomy" id="554117"/>
    <lineage>
        <taxon>Bacteria</taxon>
        <taxon>Bacillati</taxon>
        <taxon>Bacillota</taxon>
        <taxon>Bacilli</taxon>
        <taxon>Bacillales</taxon>
        <taxon>Paenibacillaceae</taxon>
        <taxon>Paenibacillus</taxon>
    </lineage>
</organism>
<proteinExistence type="predicted"/>
<dbReference type="Pfam" id="PF22725">
    <property type="entry name" value="GFO_IDH_MocA_C3"/>
    <property type="match status" value="1"/>
</dbReference>
<dbReference type="EMBL" id="JAYERP010000001">
    <property type="protein sequence ID" value="MEA3568479.1"/>
    <property type="molecule type" value="Genomic_DNA"/>
</dbReference>
<dbReference type="InterPro" id="IPR036291">
    <property type="entry name" value="NAD(P)-bd_dom_sf"/>
</dbReference>
<dbReference type="Proteomes" id="UP001292216">
    <property type="component" value="Unassembled WGS sequence"/>
</dbReference>
<protein>
    <submittedName>
        <fullName evidence="3">Gfo/Idh/MocA family oxidoreductase</fullName>
    </submittedName>
</protein>
<dbReference type="Gene3D" id="3.40.50.720">
    <property type="entry name" value="NAD(P)-binding Rossmann-like Domain"/>
    <property type="match status" value="1"/>
</dbReference>
<sequence>MTMQEPIGAAIIGCGAIFPLHAGAVQQLDGVKLKVVVDSDAAKAEQAAAAYSCEAASDYLTLLDRDDIQVVHLCTPHHLHAEMATQLLRAGKHVLTEKPLAHDLKAAENLVAEARRSEAQLGVVFQNRYNDSSRKIREFLESKTLGRLICLKGIVTWHRDEAYYTDSPWRGRWSTEGGGVLINQAIHTLDLLQWFGGEVLSVQGSVTADALGDVIEVEDTAHASLRFADGVHGLFYATNAYLTNTPVELELVFEGGTLRQRDDCLYLTRDGQESLVCEPPANLNDAGQIIGKSYWGSSHQLLIADFYDRVRTGTRFAIDGEEGLKTLRLIDELYQSSRTRKSR</sequence>
<dbReference type="InterPro" id="IPR000683">
    <property type="entry name" value="Gfo/Idh/MocA-like_OxRdtase_N"/>
</dbReference>
<dbReference type="SUPFAM" id="SSF55347">
    <property type="entry name" value="Glyceraldehyde-3-phosphate dehydrogenase-like, C-terminal domain"/>
    <property type="match status" value="1"/>
</dbReference>
<reference evidence="3 4" key="1">
    <citation type="submission" date="2023-12" db="EMBL/GenBank/DDBJ databases">
        <title>Whole genome sequencing of Paenibacillus phoenicis isolated from the Phoenix Mars Lander spacecraft assembly facility.</title>
        <authorList>
            <person name="Garcia A."/>
            <person name="Venkateswaran K."/>
        </authorList>
    </citation>
    <scope>NUCLEOTIDE SEQUENCE [LARGE SCALE GENOMIC DNA]</scope>
    <source>
        <strain evidence="3 4">3PO2SA</strain>
    </source>
</reference>
<dbReference type="SUPFAM" id="SSF51735">
    <property type="entry name" value="NAD(P)-binding Rossmann-fold domains"/>
    <property type="match status" value="1"/>
</dbReference>